<comment type="caution">
    <text evidence="1">The sequence shown here is derived from an EMBL/GenBank/DDBJ whole genome shotgun (WGS) entry which is preliminary data.</text>
</comment>
<dbReference type="EMBL" id="JANBUN010000479">
    <property type="protein sequence ID" value="KAJ2803446.1"/>
    <property type="molecule type" value="Genomic_DNA"/>
</dbReference>
<evidence type="ECO:0000313" key="1">
    <source>
        <dbReference type="EMBL" id="KAJ2803446.1"/>
    </source>
</evidence>
<proteinExistence type="predicted"/>
<organism evidence="1 2">
    <name type="scientific">Coemansia helicoidea</name>
    <dbReference type="NCBI Taxonomy" id="1286919"/>
    <lineage>
        <taxon>Eukaryota</taxon>
        <taxon>Fungi</taxon>
        <taxon>Fungi incertae sedis</taxon>
        <taxon>Zoopagomycota</taxon>
        <taxon>Kickxellomycotina</taxon>
        <taxon>Kickxellomycetes</taxon>
        <taxon>Kickxellales</taxon>
        <taxon>Kickxellaceae</taxon>
        <taxon>Coemansia</taxon>
    </lineage>
</organism>
<protein>
    <submittedName>
        <fullName evidence="1">Uncharacterized protein</fullName>
    </submittedName>
</protein>
<keyword evidence="2" id="KW-1185">Reference proteome</keyword>
<accession>A0ACC1L988</accession>
<sequence length="264" mass="27055">MWRLSLLAMGAALLATRFVADVQAATVLIVAMAFPWAVALWAPFALVGEYVAIAAADSDADDGDVAAGSRAPATGMAGGAPAANPTPLRGESIASTVLAEDESAPSPLAHHALRLHGASKQHTASLASTSNTLPPGGGDDSTDDGEASPQAPRQKLDSGTILGIHNMYVVFPQFVINAISTLVFAWLGGSSLTTVADAPPPARSVEFLALDAVYAWLSATGDGAGSVGVVLRIGGVSALLAAATTFFLFDRRRIRAYIADENRC</sequence>
<gene>
    <name evidence="1" type="ORF">H4R21_002038</name>
</gene>
<dbReference type="Proteomes" id="UP001140087">
    <property type="component" value="Unassembled WGS sequence"/>
</dbReference>
<reference evidence="1" key="1">
    <citation type="submission" date="2022-07" db="EMBL/GenBank/DDBJ databases">
        <title>Phylogenomic reconstructions and comparative analyses of Kickxellomycotina fungi.</title>
        <authorList>
            <person name="Reynolds N.K."/>
            <person name="Stajich J.E."/>
            <person name="Barry K."/>
            <person name="Grigoriev I.V."/>
            <person name="Crous P."/>
            <person name="Smith M.E."/>
        </authorList>
    </citation>
    <scope>NUCLEOTIDE SEQUENCE</scope>
    <source>
        <strain evidence="1">BCRC 34780</strain>
    </source>
</reference>
<name>A0ACC1L988_9FUNG</name>
<evidence type="ECO:0000313" key="2">
    <source>
        <dbReference type="Proteomes" id="UP001140087"/>
    </source>
</evidence>